<dbReference type="EMBL" id="PITI01003096">
    <property type="protein sequence ID" value="TBT97165.1"/>
    <property type="molecule type" value="Genomic_DNA"/>
</dbReference>
<feature type="non-terminal residue" evidence="2">
    <location>
        <position position="289"/>
    </location>
</feature>
<sequence length="289" mass="33530">MRKHHTNPTKQEYLNKDFNYKNLTKNQIASILSECNCTVPNIPTTKKNEFFKIYKTEIFDRIEELKSKYLNVKPDGRDIERVDKVRGDSVKEDRDRRDSIKEDRYRRDSIRNIANTRDTGDSRNIANTRDTGDSRNITNTRDIGDTGDTKDTRDIQNTNTRDLYKSGNESVFTEDNPFQSETDVSKTPNRSKLGNNFVRLSVNKKKRHKKREENEESEESMSSSSKDYDSNSSRDSYKESKDYSSSPLVKKRGRRVKNVSPLSNKSGDKRVSLSKSPLKYKRESLGRLG</sequence>
<feature type="compositionally biased region" description="Basic and acidic residues" evidence="1">
    <location>
        <begin position="142"/>
        <end position="154"/>
    </location>
</feature>
<dbReference type="Proteomes" id="UP000291404">
    <property type="component" value="Unassembled WGS sequence"/>
</dbReference>
<name>A0A4Q9KRT6_9MICR</name>
<gene>
    <name evidence="2" type="ORF">CWI36_3096p0010</name>
</gene>
<dbReference type="VEuPathDB" id="MicrosporidiaDB:CWI36_3096p0010"/>
<reference evidence="2 3" key="1">
    <citation type="submission" date="2017-12" db="EMBL/GenBank/DDBJ databases">
        <authorList>
            <person name="Pombert J.-F."/>
            <person name="Haag K.L."/>
            <person name="Ebert D."/>
        </authorList>
    </citation>
    <scope>NUCLEOTIDE SEQUENCE [LARGE SCALE GENOMIC DNA]</scope>
    <source>
        <strain evidence="2">BE-OM-2</strain>
    </source>
</reference>
<evidence type="ECO:0000313" key="3">
    <source>
        <dbReference type="Proteomes" id="UP000291404"/>
    </source>
</evidence>
<evidence type="ECO:0000313" key="2">
    <source>
        <dbReference type="EMBL" id="TBT97165.1"/>
    </source>
</evidence>
<feature type="compositionally biased region" description="Low complexity" evidence="1">
    <location>
        <begin position="220"/>
        <end position="234"/>
    </location>
</feature>
<evidence type="ECO:0000256" key="1">
    <source>
        <dbReference type="SAM" id="MobiDB-lite"/>
    </source>
</evidence>
<accession>A0A4Q9KRT6</accession>
<protein>
    <submittedName>
        <fullName evidence="2">Uncharacterized protein</fullName>
    </submittedName>
</protein>
<organism evidence="2 3">
    <name type="scientific">Hamiltosporidium magnivora</name>
    <dbReference type="NCBI Taxonomy" id="148818"/>
    <lineage>
        <taxon>Eukaryota</taxon>
        <taxon>Fungi</taxon>
        <taxon>Fungi incertae sedis</taxon>
        <taxon>Microsporidia</taxon>
        <taxon>Dubosqiidae</taxon>
        <taxon>Hamiltosporidium</taxon>
    </lineage>
</organism>
<feature type="region of interest" description="Disordered" evidence="1">
    <location>
        <begin position="111"/>
        <end position="289"/>
    </location>
</feature>
<dbReference type="VEuPathDB" id="MicrosporidiaDB:CWI39_2821p0010"/>
<proteinExistence type="predicted"/>
<keyword evidence="3" id="KW-1185">Reference proteome</keyword>
<dbReference type="AlphaFoldDB" id="A0A4Q9KRT6"/>
<dbReference type="STRING" id="148818.A0A4Q9KRT6"/>
<feature type="compositionally biased region" description="Basic and acidic residues" evidence="1">
    <location>
        <begin position="280"/>
        <end position="289"/>
    </location>
</feature>
<feature type="compositionally biased region" description="Polar residues" evidence="1">
    <location>
        <begin position="112"/>
        <end position="141"/>
    </location>
</feature>
<comment type="caution">
    <text evidence="2">The sequence shown here is derived from an EMBL/GenBank/DDBJ whole genome shotgun (WGS) entry which is preliminary data.</text>
</comment>
<feature type="compositionally biased region" description="Polar residues" evidence="1">
    <location>
        <begin position="155"/>
        <end position="194"/>
    </location>
</feature>